<dbReference type="EMBL" id="JABSTQ010009707">
    <property type="protein sequence ID" value="KAG0426559.1"/>
    <property type="molecule type" value="Genomic_DNA"/>
</dbReference>
<evidence type="ECO:0000313" key="1">
    <source>
        <dbReference type="EMBL" id="KAG0426559.1"/>
    </source>
</evidence>
<gene>
    <name evidence="1" type="ORF">HPB47_026339</name>
</gene>
<organism evidence="1 2">
    <name type="scientific">Ixodes persulcatus</name>
    <name type="common">Taiga tick</name>
    <dbReference type="NCBI Taxonomy" id="34615"/>
    <lineage>
        <taxon>Eukaryota</taxon>
        <taxon>Metazoa</taxon>
        <taxon>Ecdysozoa</taxon>
        <taxon>Arthropoda</taxon>
        <taxon>Chelicerata</taxon>
        <taxon>Arachnida</taxon>
        <taxon>Acari</taxon>
        <taxon>Parasitiformes</taxon>
        <taxon>Ixodida</taxon>
        <taxon>Ixodoidea</taxon>
        <taxon>Ixodidae</taxon>
        <taxon>Ixodinae</taxon>
        <taxon>Ixodes</taxon>
    </lineage>
</organism>
<sequence>MRVPPPTSGCAGPPVSGEKGILVVEPSPGPLSGPNQPAVKQGPKVTLVARRHPSRFRHDLRLTGSLLSVVLLKMKSEAVVPLPRRRPALFRGSRAHLLLHQRQKMLKA</sequence>
<dbReference type="Proteomes" id="UP000805193">
    <property type="component" value="Unassembled WGS sequence"/>
</dbReference>
<reference evidence="1 2" key="1">
    <citation type="journal article" date="2020" name="Cell">
        <title>Large-Scale Comparative Analyses of Tick Genomes Elucidate Their Genetic Diversity and Vector Capacities.</title>
        <authorList>
            <consortium name="Tick Genome and Microbiome Consortium (TIGMIC)"/>
            <person name="Jia N."/>
            <person name="Wang J."/>
            <person name="Shi W."/>
            <person name="Du L."/>
            <person name="Sun Y."/>
            <person name="Zhan W."/>
            <person name="Jiang J.F."/>
            <person name="Wang Q."/>
            <person name="Zhang B."/>
            <person name="Ji P."/>
            <person name="Bell-Sakyi L."/>
            <person name="Cui X.M."/>
            <person name="Yuan T.T."/>
            <person name="Jiang B.G."/>
            <person name="Yang W.F."/>
            <person name="Lam T.T."/>
            <person name="Chang Q.C."/>
            <person name="Ding S.J."/>
            <person name="Wang X.J."/>
            <person name="Zhu J.G."/>
            <person name="Ruan X.D."/>
            <person name="Zhao L."/>
            <person name="Wei J.T."/>
            <person name="Ye R.Z."/>
            <person name="Que T.C."/>
            <person name="Du C.H."/>
            <person name="Zhou Y.H."/>
            <person name="Cheng J.X."/>
            <person name="Dai P.F."/>
            <person name="Guo W.B."/>
            <person name="Han X.H."/>
            <person name="Huang E.J."/>
            <person name="Li L.F."/>
            <person name="Wei W."/>
            <person name="Gao Y.C."/>
            <person name="Liu J.Z."/>
            <person name="Shao H.Z."/>
            <person name="Wang X."/>
            <person name="Wang C.C."/>
            <person name="Yang T.C."/>
            <person name="Huo Q.B."/>
            <person name="Li W."/>
            <person name="Chen H.Y."/>
            <person name="Chen S.E."/>
            <person name="Zhou L.G."/>
            <person name="Ni X.B."/>
            <person name="Tian J.H."/>
            <person name="Sheng Y."/>
            <person name="Liu T."/>
            <person name="Pan Y.S."/>
            <person name="Xia L.Y."/>
            <person name="Li J."/>
            <person name="Zhao F."/>
            <person name="Cao W.C."/>
        </authorList>
    </citation>
    <scope>NUCLEOTIDE SEQUENCE [LARGE SCALE GENOMIC DNA]</scope>
    <source>
        <strain evidence="1">Iper-2018</strain>
    </source>
</reference>
<keyword evidence="2" id="KW-1185">Reference proteome</keyword>
<comment type="caution">
    <text evidence="1">The sequence shown here is derived from an EMBL/GenBank/DDBJ whole genome shotgun (WGS) entry which is preliminary data.</text>
</comment>
<accession>A0AC60Q0T2</accession>
<protein>
    <submittedName>
        <fullName evidence="1">Uncharacterized protein</fullName>
    </submittedName>
</protein>
<proteinExistence type="predicted"/>
<name>A0AC60Q0T2_IXOPE</name>
<evidence type="ECO:0000313" key="2">
    <source>
        <dbReference type="Proteomes" id="UP000805193"/>
    </source>
</evidence>